<name>A0A7D3XBI9_9SPHN</name>
<organism evidence="2 3">
    <name type="scientific">Erythrobacter mangrovi</name>
    <dbReference type="NCBI Taxonomy" id="2739433"/>
    <lineage>
        <taxon>Bacteria</taxon>
        <taxon>Pseudomonadati</taxon>
        <taxon>Pseudomonadota</taxon>
        <taxon>Alphaproteobacteria</taxon>
        <taxon>Sphingomonadales</taxon>
        <taxon>Erythrobacteraceae</taxon>
        <taxon>Erythrobacter/Porphyrobacter group</taxon>
        <taxon>Erythrobacter</taxon>
    </lineage>
</organism>
<keyword evidence="3" id="KW-1185">Reference proteome</keyword>
<accession>A0A7D3XBI9</accession>
<proteinExistence type="predicted"/>
<feature type="region of interest" description="Disordered" evidence="1">
    <location>
        <begin position="21"/>
        <end position="60"/>
    </location>
</feature>
<evidence type="ECO:0000313" key="2">
    <source>
        <dbReference type="EMBL" id="QKG71670.1"/>
    </source>
</evidence>
<dbReference type="Proteomes" id="UP000504693">
    <property type="component" value="Chromosome"/>
</dbReference>
<sequence length="178" mass="18275">MMRRLLPIAIVALAACSQQSTEQESADDFAARIGQDGSQQLDPAQPDPDAPNTAQPAPPANVDLTALQQLGDVGGVNLGPRDGGCTLMVGEQEMLIAAAMKDKALPGKAVVRVGSTLVMTDAAIGGLEAVRRGTTFEGEGFKVTVRPAAGDAQSRPANVIVTDAAGKSQTYSGTWICA</sequence>
<dbReference type="KEGG" id="emv:HQR01_10000"/>
<dbReference type="AlphaFoldDB" id="A0A7D3XBI9"/>
<protein>
    <submittedName>
        <fullName evidence="2">Uncharacterized protein</fullName>
    </submittedName>
</protein>
<evidence type="ECO:0000256" key="1">
    <source>
        <dbReference type="SAM" id="MobiDB-lite"/>
    </source>
</evidence>
<dbReference type="RefSeq" id="WP_173214738.1">
    <property type="nucleotide sequence ID" value="NZ_CP053921.1"/>
</dbReference>
<reference evidence="2 3" key="1">
    <citation type="submission" date="2020-05" db="EMBL/GenBank/DDBJ databases">
        <title>Erythrobacter mangrovi sp. nov., isolated from rhizosphere soil of mangrove plant (Kandelia candel).</title>
        <authorList>
            <person name="Ye Y.H."/>
        </authorList>
    </citation>
    <scope>NUCLEOTIDE SEQUENCE [LARGE SCALE GENOMIC DNA]</scope>
    <source>
        <strain evidence="2 3">EB310</strain>
    </source>
</reference>
<evidence type="ECO:0000313" key="3">
    <source>
        <dbReference type="Proteomes" id="UP000504693"/>
    </source>
</evidence>
<gene>
    <name evidence="2" type="ORF">HQR01_10000</name>
</gene>
<dbReference type="EMBL" id="CP053921">
    <property type="protein sequence ID" value="QKG71670.1"/>
    <property type="molecule type" value="Genomic_DNA"/>
</dbReference>
<dbReference type="PROSITE" id="PS51257">
    <property type="entry name" value="PROKAR_LIPOPROTEIN"/>
    <property type="match status" value="1"/>
</dbReference>